<evidence type="ECO:0000313" key="1">
    <source>
        <dbReference type="EMBL" id="RFM33670.1"/>
    </source>
</evidence>
<dbReference type="Proteomes" id="UP000261174">
    <property type="component" value="Unassembled WGS sequence"/>
</dbReference>
<evidence type="ECO:0000313" key="2">
    <source>
        <dbReference type="Proteomes" id="UP000261174"/>
    </source>
</evidence>
<proteinExistence type="predicted"/>
<dbReference type="AlphaFoldDB" id="A0A3E1P0K5"/>
<reference evidence="1 2" key="1">
    <citation type="submission" date="2018-08" db="EMBL/GenBank/DDBJ databases">
        <title>Chitinophaga sp. K20C18050901, a novel bacterium isolated from forest soil.</title>
        <authorList>
            <person name="Wang C."/>
        </authorList>
    </citation>
    <scope>NUCLEOTIDE SEQUENCE [LARGE SCALE GENOMIC DNA]</scope>
    <source>
        <strain evidence="1 2">K20C18050901</strain>
    </source>
</reference>
<gene>
    <name evidence="1" type="ORF">DXN04_17065</name>
</gene>
<keyword evidence="2" id="KW-1185">Reference proteome</keyword>
<comment type="caution">
    <text evidence="1">The sequence shown here is derived from an EMBL/GenBank/DDBJ whole genome shotgun (WGS) entry which is preliminary data.</text>
</comment>
<accession>A0A3E1P0K5</accession>
<organism evidence="1 2">
    <name type="scientific">Chitinophaga silvisoli</name>
    <dbReference type="NCBI Taxonomy" id="2291814"/>
    <lineage>
        <taxon>Bacteria</taxon>
        <taxon>Pseudomonadati</taxon>
        <taxon>Bacteroidota</taxon>
        <taxon>Chitinophagia</taxon>
        <taxon>Chitinophagales</taxon>
        <taxon>Chitinophagaceae</taxon>
        <taxon>Chitinophaga</taxon>
    </lineage>
</organism>
<protein>
    <submittedName>
        <fullName evidence="1">Uncharacterized protein</fullName>
    </submittedName>
</protein>
<dbReference type="EMBL" id="QTJV01000006">
    <property type="protein sequence ID" value="RFM33670.1"/>
    <property type="molecule type" value="Genomic_DNA"/>
</dbReference>
<name>A0A3E1P0K5_9BACT</name>
<sequence>MTDVIVIYGHEYMYTTFTIIAMNQNQHAAIPETAATKKVHRCPHCKSGTLEDRVPRGFIVKYLLGVFPLRRYICYKCFKKSYIWYKGE</sequence>